<dbReference type="InterPro" id="IPR036508">
    <property type="entry name" value="Chitin-bd_dom_sf"/>
</dbReference>
<dbReference type="EMBL" id="OU895880">
    <property type="protein sequence ID" value="CAG9811495.1"/>
    <property type="molecule type" value="Genomic_DNA"/>
</dbReference>
<reference evidence="3" key="1">
    <citation type="submission" date="2022-01" db="EMBL/GenBank/DDBJ databases">
        <authorList>
            <person name="King R."/>
        </authorList>
    </citation>
    <scope>NUCLEOTIDE SEQUENCE</scope>
</reference>
<keyword evidence="4" id="KW-1185">Reference proteome</keyword>
<sequence>MKFLYIISMIFCAVNGFRFKDVISDHIDVSPHNECANQPNGMRLPHADCNRFILCDSQAGLVLSCRAAEPNFDRCNQRCVDDPLVCTTTDCNGGGGEVTSTTVTNEPPVTTTTTRFTPPTVQAVCPIPCTSGNMPTSCDCIERWICVGITCQCNANIPCPMTEDECMALPECGGDCQERCVCETPENCQCNTELQCPFAQAECAARCGCGANCNCETPTTCVCNDVCVCVGPPNVCPFAPVDCVARCGCNERCICNGNVCTCDTETHCPANVPRIFMYKN</sequence>
<organism evidence="3 4">
    <name type="scientific">Chironomus riparius</name>
    <dbReference type="NCBI Taxonomy" id="315576"/>
    <lineage>
        <taxon>Eukaryota</taxon>
        <taxon>Metazoa</taxon>
        <taxon>Ecdysozoa</taxon>
        <taxon>Arthropoda</taxon>
        <taxon>Hexapoda</taxon>
        <taxon>Insecta</taxon>
        <taxon>Pterygota</taxon>
        <taxon>Neoptera</taxon>
        <taxon>Endopterygota</taxon>
        <taxon>Diptera</taxon>
        <taxon>Nematocera</taxon>
        <taxon>Chironomoidea</taxon>
        <taxon>Chironomidae</taxon>
        <taxon>Chironominae</taxon>
        <taxon>Chironomus</taxon>
    </lineage>
</organism>
<gene>
    <name evidence="2" type="ORF">CHIRRI_LOCUS14098</name>
    <name evidence="3" type="ORF">CHIRRI_LOCUS14303</name>
</gene>
<name>A0A9N9S6K6_9DIPT</name>
<evidence type="ECO:0000313" key="3">
    <source>
        <dbReference type="EMBL" id="CAG9811495.1"/>
    </source>
</evidence>
<evidence type="ECO:0000256" key="1">
    <source>
        <dbReference type="SAM" id="SignalP"/>
    </source>
</evidence>
<evidence type="ECO:0000313" key="2">
    <source>
        <dbReference type="EMBL" id="CAG9811289.1"/>
    </source>
</evidence>
<accession>A0A9N9S6K6</accession>
<reference evidence="3" key="2">
    <citation type="submission" date="2022-10" db="EMBL/GenBank/DDBJ databases">
        <authorList>
            <consortium name="ENA_rothamsted_submissions"/>
            <consortium name="culmorum"/>
            <person name="King R."/>
        </authorList>
    </citation>
    <scope>NUCLEOTIDE SEQUENCE</scope>
</reference>
<dbReference type="GO" id="GO:0008061">
    <property type="term" value="F:chitin binding"/>
    <property type="evidence" value="ECO:0007669"/>
    <property type="project" value="InterPro"/>
</dbReference>
<keyword evidence="1" id="KW-0732">Signal</keyword>
<dbReference type="SUPFAM" id="SSF57625">
    <property type="entry name" value="Invertebrate chitin-binding proteins"/>
    <property type="match status" value="1"/>
</dbReference>
<evidence type="ECO:0000313" key="4">
    <source>
        <dbReference type="Proteomes" id="UP001153620"/>
    </source>
</evidence>
<proteinExistence type="predicted"/>
<feature type="signal peptide" evidence="1">
    <location>
        <begin position="1"/>
        <end position="16"/>
    </location>
</feature>
<dbReference type="EMBL" id="OU895880">
    <property type="protein sequence ID" value="CAG9811289.1"/>
    <property type="molecule type" value="Genomic_DNA"/>
</dbReference>
<dbReference type="Proteomes" id="UP001153620">
    <property type="component" value="Chromosome 4"/>
</dbReference>
<feature type="chain" id="PRO_5040652767" evidence="1">
    <location>
        <begin position="17"/>
        <end position="280"/>
    </location>
</feature>
<dbReference type="AlphaFoldDB" id="A0A9N9S6K6"/>
<protein>
    <submittedName>
        <fullName evidence="3">Uncharacterized protein</fullName>
    </submittedName>
</protein>